<reference evidence="2 3" key="1">
    <citation type="journal article" date="2018" name="Nat. Ecol. Evol.">
        <title>Pezizomycetes genomes reveal the molecular basis of ectomycorrhizal truffle lifestyle.</title>
        <authorList>
            <person name="Murat C."/>
            <person name="Payen T."/>
            <person name="Noel B."/>
            <person name="Kuo A."/>
            <person name="Morin E."/>
            <person name="Chen J."/>
            <person name="Kohler A."/>
            <person name="Krizsan K."/>
            <person name="Balestrini R."/>
            <person name="Da Silva C."/>
            <person name="Montanini B."/>
            <person name="Hainaut M."/>
            <person name="Levati E."/>
            <person name="Barry K.W."/>
            <person name="Belfiori B."/>
            <person name="Cichocki N."/>
            <person name="Clum A."/>
            <person name="Dockter R.B."/>
            <person name="Fauchery L."/>
            <person name="Guy J."/>
            <person name="Iotti M."/>
            <person name="Le Tacon F."/>
            <person name="Lindquist E.A."/>
            <person name="Lipzen A."/>
            <person name="Malagnac F."/>
            <person name="Mello A."/>
            <person name="Molinier V."/>
            <person name="Miyauchi S."/>
            <person name="Poulain J."/>
            <person name="Riccioni C."/>
            <person name="Rubini A."/>
            <person name="Sitrit Y."/>
            <person name="Splivallo R."/>
            <person name="Traeger S."/>
            <person name="Wang M."/>
            <person name="Zifcakova L."/>
            <person name="Wipf D."/>
            <person name="Zambonelli A."/>
            <person name="Paolocci F."/>
            <person name="Nowrousian M."/>
            <person name="Ottonello S."/>
            <person name="Baldrian P."/>
            <person name="Spatafora J.W."/>
            <person name="Henrissat B."/>
            <person name="Nagy L.G."/>
            <person name="Aury J.M."/>
            <person name="Wincker P."/>
            <person name="Grigoriev I.V."/>
            <person name="Bonfante P."/>
            <person name="Martin F.M."/>
        </authorList>
    </citation>
    <scope>NUCLEOTIDE SEQUENCE [LARGE SCALE GENOMIC DNA]</scope>
    <source>
        <strain evidence="2 3">RN42</strain>
    </source>
</reference>
<feature type="compositionally biased region" description="Acidic residues" evidence="1">
    <location>
        <begin position="86"/>
        <end position="96"/>
    </location>
</feature>
<name>A0A3N4IPQ0_ASCIM</name>
<feature type="compositionally biased region" description="Polar residues" evidence="1">
    <location>
        <begin position="224"/>
        <end position="255"/>
    </location>
</feature>
<accession>A0A3N4IPQ0</accession>
<evidence type="ECO:0000256" key="1">
    <source>
        <dbReference type="SAM" id="MobiDB-lite"/>
    </source>
</evidence>
<dbReference type="EMBL" id="ML119645">
    <property type="protein sequence ID" value="RPA88163.1"/>
    <property type="molecule type" value="Genomic_DNA"/>
</dbReference>
<gene>
    <name evidence="2" type="ORF">BJ508DRAFT_3253</name>
</gene>
<feature type="compositionally biased region" description="Polar residues" evidence="1">
    <location>
        <begin position="1"/>
        <end position="18"/>
    </location>
</feature>
<sequence>METRQNDSYSTFHHSFMTSDLEPPSFPSSSSESASSVASSANNSTTTHATVDSTIQTSSHTDPRASTLEYTPPSTFLGMDEAMFPTDEDFEEEEDESHDHGPGWEGIYDSHDEEDDDEEDEDYSTDEDEDDEDDEDDSDDEDASGMSVIGSPSHAWANLLPVLLSTISGSQVPDMDNSPNWYENININTFQQILGYPLSYPLTNSGASITPTSSLATSIIAGSNSDGQATPTGSNSGGSTVISGDDTNTTSGSGMNTPSSSTTTAPTGNAPQQTPQQQLQNTLAANTLALANYALHGVVPPGNFPSIQLSFPGPTVAFFESLGLNMLTSGLDGGLLSGDIPEYDIETPHDPEASMSDIDNGDFVGFMQDIYHRRDKYGLMERISSMATSLRDFARHRPEEITDKDIEVNGGDSQGIPWGKEGLLITREEAREVRRKTYHNFRNFVPNPYMPRSYSSTYHVCFFFPNLCGGRVANLAVGS</sequence>
<dbReference type="AlphaFoldDB" id="A0A3N4IPQ0"/>
<evidence type="ECO:0000313" key="3">
    <source>
        <dbReference type="Proteomes" id="UP000275078"/>
    </source>
</evidence>
<feature type="region of interest" description="Disordered" evidence="1">
    <location>
        <begin position="1"/>
        <end position="151"/>
    </location>
</feature>
<protein>
    <submittedName>
        <fullName evidence="2">Uncharacterized protein</fullName>
    </submittedName>
</protein>
<feature type="compositionally biased region" description="Acidic residues" evidence="1">
    <location>
        <begin position="111"/>
        <end position="143"/>
    </location>
</feature>
<dbReference type="Proteomes" id="UP000275078">
    <property type="component" value="Unassembled WGS sequence"/>
</dbReference>
<evidence type="ECO:0000313" key="2">
    <source>
        <dbReference type="EMBL" id="RPA88163.1"/>
    </source>
</evidence>
<organism evidence="2 3">
    <name type="scientific">Ascobolus immersus RN42</name>
    <dbReference type="NCBI Taxonomy" id="1160509"/>
    <lineage>
        <taxon>Eukaryota</taxon>
        <taxon>Fungi</taxon>
        <taxon>Dikarya</taxon>
        <taxon>Ascomycota</taxon>
        <taxon>Pezizomycotina</taxon>
        <taxon>Pezizomycetes</taxon>
        <taxon>Pezizales</taxon>
        <taxon>Ascobolaceae</taxon>
        <taxon>Ascobolus</taxon>
    </lineage>
</organism>
<keyword evidence="3" id="KW-1185">Reference proteome</keyword>
<feature type="region of interest" description="Disordered" evidence="1">
    <location>
        <begin position="224"/>
        <end position="278"/>
    </location>
</feature>
<feature type="compositionally biased region" description="Low complexity" evidence="1">
    <location>
        <begin position="28"/>
        <end position="51"/>
    </location>
</feature>
<proteinExistence type="predicted"/>
<dbReference type="STRING" id="1160509.A0A3N4IPQ0"/>
<feature type="compositionally biased region" description="Low complexity" evidence="1">
    <location>
        <begin position="256"/>
        <end position="278"/>
    </location>
</feature>